<dbReference type="EMBL" id="JBHRSB010000006">
    <property type="protein sequence ID" value="MFC3002215.1"/>
    <property type="molecule type" value="Genomic_DNA"/>
</dbReference>
<evidence type="ECO:0000313" key="2">
    <source>
        <dbReference type="EMBL" id="MFC3002215.1"/>
    </source>
</evidence>
<sequence>MIRKPIDLAKPAAPQEGGRLAGEDLTGLVDGLTGHPKGLDLREAEEGAAAADAAEAAEMTEEEREAAEEAEARPNLGFTPRR</sequence>
<feature type="compositionally biased region" description="Acidic residues" evidence="1">
    <location>
        <begin position="58"/>
        <end position="69"/>
    </location>
</feature>
<proteinExistence type="predicted"/>
<feature type="region of interest" description="Disordered" evidence="1">
    <location>
        <begin position="45"/>
        <end position="82"/>
    </location>
</feature>
<evidence type="ECO:0000313" key="3">
    <source>
        <dbReference type="Proteomes" id="UP001595420"/>
    </source>
</evidence>
<organism evidence="2 3">
    <name type="scientific">Falsiroseomonas tokyonensis</name>
    <dbReference type="NCBI Taxonomy" id="430521"/>
    <lineage>
        <taxon>Bacteria</taxon>
        <taxon>Pseudomonadati</taxon>
        <taxon>Pseudomonadota</taxon>
        <taxon>Alphaproteobacteria</taxon>
        <taxon>Acetobacterales</taxon>
        <taxon>Roseomonadaceae</taxon>
        <taxon>Falsiroseomonas</taxon>
    </lineage>
</organism>
<name>A0ABV7C1D9_9PROT</name>
<keyword evidence="3" id="KW-1185">Reference proteome</keyword>
<comment type="caution">
    <text evidence="2">The sequence shown here is derived from an EMBL/GenBank/DDBJ whole genome shotgun (WGS) entry which is preliminary data.</text>
</comment>
<protein>
    <recommendedName>
        <fullName evidence="4">Chromosome partitioning protein ParB</fullName>
    </recommendedName>
</protein>
<reference evidence="3" key="1">
    <citation type="journal article" date="2019" name="Int. J. Syst. Evol. Microbiol.">
        <title>The Global Catalogue of Microorganisms (GCM) 10K type strain sequencing project: providing services to taxonomists for standard genome sequencing and annotation.</title>
        <authorList>
            <consortium name="The Broad Institute Genomics Platform"/>
            <consortium name="The Broad Institute Genome Sequencing Center for Infectious Disease"/>
            <person name="Wu L."/>
            <person name="Ma J."/>
        </authorList>
    </citation>
    <scope>NUCLEOTIDE SEQUENCE [LARGE SCALE GENOMIC DNA]</scope>
    <source>
        <strain evidence="3">CGMCC 1.16855</strain>
    </source>
</reference>
<gene>
    <name evidence="2" type="ORF">ACFOD3_20110</name>
</gene>
<accession>A0ABV7C1D9</accession>
<dbReference type="Proteomes" id="UP001595420">
    <property type="component" value="Unassembled WGS sequence"/>
</dbReference>
<feature type="compositionally biased region" description="Low complexity" evidence="1">
    <location>
        <begin position="47"/>
        <end position="57"/>
    </location>
</feature>
<dbReference type="RefSeq" id="WP_216838284.1">
    <property type="nucleotide sequence ID" value="NZ_JAFNJS010000006.1"/>
</dbReference>
<evidence type="ECO:0008006" key="4">
    <source>
        <dbReference type="Google" id="ProtNLM"/>
    </source>
</evidence>
<feature type="region of interest" description="Disordered" evidence="1">
    <location>
        <begin position="1"/>
        <end position="24"/>
    </location>
</feature>
<evidence type="ECO:0000256" key="1">
    <source>
        <dbReference type="SAM" id="MobiDB-lite"/>
    </source>
</evidence>